<dbReference type="Proteomes" id="UP000241769">
    <property type="component" value="Unassembled WGS sequence"/>
</dbReference>
<evidence type="ECO:0000313" key="1">
    <source>
        <dbReference type="EMBL" id="PRP73030.1"/>
    </source>
</evidence>
<dbReference type="InParanoid" id="A0A2P6MMU5"/>
<sequence length="56" mass="6500">MPTHMPSLASVSVRHRLLSFSVQQFPHNLYKSCSGHIKAYKSFLKNLQTDHRKQAF</sequence>
<comment type="caution">
    <text evidence="1">The sequence shown here is derived from an EMBL/GenBank/DDBJ whole genome shotgun (WGS) entry which is preliminary data.</text>
</comment>
<evidence type="ECO:0000313" key="2">
    <source>
        <dbReference type="Proteomes" id="UP000241769"/>
    </source>
</evidence>
<gene>
    <name evidence="1" type="ORF">PROFUN_16963</name>
</gene>
<accession>A0A2P6MMU5</accession>
<keyword evidence="2" id="KW-1185">Reference proteome</keyword>
<feature type="non-terminal residue" evidence="1">
    <location>
        <position position="56"/>
    </location>
</feature>
<name>A0A2P6MMU5_9EUKA</name>
<protein>
    <submittedName>
        <fullName evidence="1">Uncharacterized protein</fullName>
    </submittedName>
</protein>
<dbReference type="AlphaFoldDB" id="A0A2P6MMU5"/>
<reference evidence="1 2" key="1">
    <citation type="journal article" date="2018" name="Genome Biol. Evol.">
        <title>Multiple Roots of Fruiting Body Formation in Amoebozoa.</title>
        <authorList>
            <person name="Hillmann F."/>
            <person name="Forbes G."/>
            <person name="Novohradska S."/>
            <person name="Ferling I."/>
            <person name="Riege K."/>
            <person name="Groth M."/>
            <person name="Westermann M."/>
            <person name="Marz M."/>
            <person name="Spaller T."/>
            <person name="Winckler T."/>
            <person name="Schaap P."/>
            <person name="Glockner G."/>
        </authorList>
    </citation>
    <scope>NUCLEOTIDE SEQUENCE [LARGE SCALE GENOMIC DNA]</scope>
    <source>
        <strain evidence="1 2">Jena</strain>
    </source>
</reference>
<dbReference type="EMBL" id="MDYQ01000699">
    <property type="protein sequence ID" value="PRP73030.1"/>
    <property type="molecule type" value="Genomic_DNA"/>
</dbReference>
<proteinExistence type="predicted"/>
<organism evidence="1 2">
    <name type="scientific">Planoprotostelium fungivorum</name>
    <dbReference type="NCBI Taxonomy" id="1890364"/>
    <lineage>
        <taxon>Eukaryota</taxon>
        <taxon>Amoebozoa</taxon>
        <taxon>Evosea</taxon>
        <taxon>Variosea</taxon>
        <taxon>Cavosteliida</taxon>
        <taxon>Cavosteliaceae</taxon>
        <taxon>Planoprotostelium</taxon>
    </lineage>
</organism>